<evidence type="ECO:0000256" key="1">
    <source>
        <dbReference type="ARBA" id="ARBA00022443"/>
    </source>
</evidence>
<dbReference type="InterPro" id="IPR043446">
    <property type="entry name" value="Neurabin-like"/>
</dbReference>
<dbReference type="GO" id="GO:0007165">
    <property type="term" value="P:signal transduction"/>
    <property type="evidence" value="ECO:0007669"/>
    <property type="project" value="InterPro"/>
</dbReference>
<dbReference type="PANTHER" id="PTHR16154">
    <property type="entry name" value="NEURABIN"/>
    <property type="match status" value="1"/>
</dbReference>
<dbReference type="OrthoDB" id="4137487at2759"/>
<evidence type="ECO:0000259" key="5">
    <source>
        <dbReference type="PROSITE" id="PS50002"/>
    </source>
</evidence>
<dbReference type="OMA" id="WFIGKVP"/>
<protein>
    <recommendedName>
        <fullName evidence="9">SAM domain-containing protein</fullName>
    </recommendedName>
</protein>
<keyword evidence="1 4" id="KW-0728">SH3 domain</keyword>
<evidence type="ECO:0008006" key="9">
    <source>
        <dbReference type="Google" id="ProtNLM"/>
    </source>
</evidence>
<dbReference type="KEGG" id="mgl:MGL_3665"/>
<dbReference type="PROSITE" id="PS50105">
    <property type="entry name" value="SAM_DOMAIN"/>
    <property type="match status" value="1"/>
</dbReference>
<dbReference type="EMBL" id="AAYY01000014">
    <property type="protein sequence ID" value="EDP41984.1"/>
    <property type="molecule type" value="Genomic_DNA"/>
</dbReference>
<dbReference type="SUPFAM" id="SSF50044">
    <property type="entry name" value="SH3-domain"/>
    <property type="match status" value="1"/>
</dbReference>
<dbReference type="Proteomes" id="UP000008837">
    <property type="component" value="Unassembled WGS sequence"/>
</dbReference>
<keyword evidence="3" id="KW-0175">Coiled coil</keyword>
<name>A8QAA6_MALGO</name>
<dbReference type="InterPro" id="IPR013761">
    <property type="entry name" value="SAM/pointed_sf"/>
</dbReference>
<reference evidence="7 8" key="1">
    <citation type="journal article" date="2007" name="Proc. Natl. Acad. Sci. U.S.A.">
        <title>Dandruff-associated Malassezia genomes reveal convergent and divergent virulence traits shared with plant and human fungal pathogens.</title>
        <authorList>
            <person name="Xu J."/>
            <person name="Saunders C.W."/>
            <person name="Hu P."/>
            <person name="Grant R.A."/>
            <person name="Boekhout T."/>
            <person name="Kuramae E.E."/>
            <person name="Kronstad J.W."/>
            <person name="Deangelis Y.M."/>
            <person name="Reeder N.L."/>
            <person name="Johnstone K.R."/>
            <person name="Leland M."/>
            <person name="Fieno A.M."/>
            <person name="Begley W.M."/>
            <person name="Sun Y."/>
            <person name="Lacey M.P."/>
            <person name="Chaudhary T."/>
            <person name="Keough T."/>
            <person name="Chu L."/>
            <person name="Sears R."/>
            <person name="Yuan B."/>
            <person name="Dawson T.L.Jr."/>
        </authorList>
    </citation>
    <scope>NUCLEOTIDE SEQUENCE [LARGE SCALE GENOMIC DNA]</scope>
    <source>
        <strain evidence="8">ATCC MYA-4612 / CBS 7966</strain>
    </source>
</reference>
<proteinExistence type="predicted"/>
<evidence type="ECO:0000313" key="8">
    <source>
        <dbReference type="Proteomes" id="UP000008837"/>
    </source>
</evidence>
<keyword evidence="8" id="KW-1185">Reference proteome</keyword>
<dbReference type="Gene3D" id="1.10.150.50">
    <property type="entry name" value="Transcription Factor, Ets-1"/>
    <property type="match status" value="1"/>
</dbReference>
<accession>A8QAA6</accession>
<dbReference type="Gene3D" id="2.30.30.40">
    <property type="entry name" value="SH3 Domains"/>
    <property type="match status" value="1"/>
</dbReference>
<dbReference type="AlphaFoldDB" id="A8QAA6"/>
<sequence length="550" mass="61290">MNEDVRQWTTEDVGRWLEKLNLQGYLAAFEDNNIDGEALLLMDEPALRDIGITSIGHRVTLLDEIYLLKVAHKIPLEPGDWVPQDVSVIAQSLNPPHIVRPLPVPDSIHARANMPGPWETVDAQQTNPDNPAHSDARRHKVDVAHISPQDPYIITPALEAVADMLKQSGQDATPRKAQCHYTVTFDDPCSFILPMALQHFEIHDDWHEFVLFAAGNTTERCIAYDEKPLMILQRMREIMPETKLILRRVHDIESPLVLAQRKFIEKRREIQNTKHEAMRLRAAPPGITVSADSHIMSVRVLLTMQGGAESLAHARTMGPAADIAFKTISHAVAIYPYVSERGDEFDIQPGDTFIVLSKCKGWWALRRDSVADGRGDVFLLDPVKLGVEIWTGWAPSGCLLELTRPMATILQLQASFLPPESPEKWQQTMMYAPLSLAYVPTSGTAAVMLTDFATPDHSFAVSAADRIRVFKRYNSWSYCIVDGPLPKRGWVPTWLVSRRPDTKPIAVGASAAVAAPQPPHVLAASGDAPLRSPVILRPSEQASSSFLQQW</sequence>
<dbReference type="Pfam" id="PF00018">
    <property type="entry name" value="SH3_1"/>
    <property type="match status" value="1"/>
</dbReference>
<dbReference type="STRING" id="425265.A8QAA6"/>
<evidence type="ECO:0000313" key="7">
    <source>
        <dbReference type="EMBL" id="EDP41984.1"/>
    </source>
</evidence>
<dbReference type="Pfam" id="PF00536">
    <property type="entry name" value="SAM_1"/>
    <property type="match status" value="1"/>
</dbReference>
<dbReference type="InterPro" id="IPR000159">
    <property type="entry name" value="RA_dom"/>
</dbReference>
<dbReference type="RefSeq" id="XP_001729198.1">
    <property type="nucleotide sequence ID" value="XM_001729146.1"/>
</dbReference>
<comment type="caution">
    <text evidence="7">The sequence shown here is derived from an EMBL/GenBank/DDBJ whole genome shotgun (WGS) entry which is preliminary data.</text>
</comment>
<keyword evidence="2" id="KW-0597">Phosphoprotein</keyword>
<gene>
    <name evidence="7" type="ORF">MGL_3665</name>
</gene>
<dbReference type="SUPFAM" id="SSF47769">
    <property type="entry name" value="SAM/Pointed domain"/>
    <property type="match status" value="1"/>
</dbReference>
<dbReference type="CDD" id="cd01786">
    <property type="entry name" value="RA_STE50"/>
    <property type="match status" value="1"/>
</dbReference>
<dbReference type="InParanoid" id="A8QAA6"/>
<dbReference type="InterPro" id="IPR036028">
    <property type="entry name" value="SH3-like_dom_sf"/>
</dbReference>
<dbReference type="GeneID" id="5853504"/>
<dbReference type="PROSITE" id="PS50002">
    <property type="entry name" value="SH3"/>
    <property type="match status" value="1"/>
</dbReference>
<dbReference type="VEuPathDB" id="FungiDB:MGL_3665"/>
<dbReference type="InterPro" id="IPR001660">
    <property type="entry name" value="SAM"/>
</dbReference>
<dbReference type="PANTHER" id="PTHR16154:SF6">
    <property type="entry name" value="SPINOPHILIN, ISOFORM J"/>
    <property type="match status" value="1"/>
</dbReference>
<organism evidence="7 8">
    <name type="scientific">Malassezia globosa (strain ATCC MYA-4612 / CBS 7966)</name>
    <name type="common">Dandruff-associated fungus</name>
    <dbReference type="NCBI Taxonomy" id="425265"/>
    <lineage>
        <taxon>Eukaryota</taxon>
        <taxon>Fungi</taxon>
        <taxon>Dikarya</taxon>
        <taxon>Basidiomycota</taxon>
        <taxon>Ustilaginomycotina</taxon>
        <taxon>Malasseziomycetes</taxon>
        <taxon>Malasseziales</taxon>
        <taxon>Malasseziaceae</taxon>
        <taxon>Malassezia</taxon>
    </lineage>
</organism>
<evidence type="ECO:0000256" key="2">
    <source>
        <dbReference type="ARBA" id="ARBA00022553"/>
    </source>
</evidence>
<feature type="domain" description="SH3" evidence="5">
    <location>
        <begin position="326"/>
        <end position="404"/>
    </location>
</feature>
<feature type="domain" description="SAM" evidence="6">
    <location>
        <begin position="8"/>
        <end position="71"/>
    </location>
</feature>
<dbReference type="InterPro" id="IPR001452">
    <property type="entry name" value="SH3_domain"/>
</dbReference>
<evidence type="ECO:0000259" key="6">
    <source>
        <dbReference type="PROSITE" id="PS50105"/>
    </source>
</evidence>
<evidence type="ECO:0000256" key="4">
    <source>
        <dbReference type="PROSITE-ProRule" id="PRU00192"/>
    </source>
</evidence>
<dbReference type="SMART" id="SM00454">
    <property type="entry name" value="SAM"/>
    <property type="match status" value="1"/>
</dbReference>
<dbReference type="Pfam" id="PF00788">
    <property type="entry name" value="RA"/>
    <property type="match status" value="1"/>
</dbReference>
<evidence type="ECO:0000256" key="3">
    <source>
        <dbReference type="ARBA" id="ARBA00023054"/>
    </source>
</evidence>